<dbReference type="VEuPathDB" id="PlasmoDB:PVP01_0121100"/>
<dbReference type="Proteomes" id="UP000305196">
    <property type="component" value="Unassembled WGS sequence"/>
</dbReference>
<dbReference type="VEuPathDB" id="PlasmoDB:PVW1_140084200"/>
<accession>A0A1G4EDY4</accession>
<dbReference type="AlphaFoldDB" id="A0A1G4EDY4"/>
<dbReference type="VEuPathDB" id="PlasmoDB:PVPAM_040039600"/>
<dbReference type="EMBL" id="FLYI01000519">
    <property type="protein sequence ID" value="SCA60845.1"/>
    <property type="molecule type" value="Genomic_DNA"/>
</dbReference>
<proteinExistence type="predicted"/>
<sequence length="278" mass="32362">MYEPDIDYYEGVDKPQIKDLLKNVTLYKLYNTIENELKIKPVEESCNESCGAILQRASSDVSKLLELCKGICNIISKAKSINGFCSEKSCSDAFIHMSIWLYERVEQITSSDSEIKNFYEVLTSIMQTKGSHLEKCSIINFNKGKNGFKDMKYLYEFLHICDNIKDEISEEQNEKSQLYCTYIKEFFRYYNTIEGNCTAVQNKPIYCNVIDRYKWTLIQTGTLESINNKCNFDKVPCESDTFVKTNCPCLQFKENSFKNQSQSVHSIRIIFTHENKKE</sequence>
<evidence type="ECO:0000313" key="2">
    <source>
        <dbReference type="Proteomes" id="UP000305196"/>
    </source>
</evidence>
<dbReference type="InterPro" id="IPR008780">
    <property type="entry name" value="Plasmodium_Vir"/>
</dbReference>
<organism evidence="1 2">
    <name type="scientific">Plasmodium vivax</name>
    <name type="common">malaria parasite P. vivax</name>
    <dbReference type="NCBI Taxonomy" id="5855"/>
    <lineage>
        <taxon>Eukaryota</taxon>
        <taxon>Sar</taxon>
        <taxon>Alveolata</taxon>
        <taxon>Apicomplexa</taxon>
        <taxon>Aconoidasida</taxon>
        <taxon>Haemosporida</taxon>
        <taxon>Plasmodiidae</taxon>
        <taxon>Plasmodium</taxon>
        <taxon>Plasmodium (Plasmodium)</taxon>
    </lineage>
</organism>
<gene>
    <name evidence="1" type="ORF">PVC01_000127000</name>
</gene>
<reference evidence="1 2" key="1">
    <citation type="submission" date="2016-07" db="EMBL/GenBank/DDBJ databases">
        <authorList>
            <consortium name="Pathogen Informatics"/>
        </authorList>
    </citation>
    <scope>NUCLEOTIDE SEQUENCE [LARGE SCALE GENOMIC DNA]</scope>
</reference>
<protein>
    <submittedName>
        <fullName evidence="1">Vir protein, putative</fullName>
    </submittedName>
</protein>
<dbReference type="Pfam" id="PF05795">
    <property type="entry name" value="Plasmodium_Vir"/>
    <property type="match status" value="1"/>
</dbReference>
<evidence type="ECO:0000313" key="1">
    <source>
        <dbReference type="EMBL" id="SCA60845.1"/>
    </source>
</evidence>
<name>A0A1G4EDY4_PLAVI</name>